<dbReference type="PANTHER" id="PTHR31906">
    <property type="entry name" value="PLASTID-LIPID-ASSOCIATED PROTEIN 4, CHLOROPLASTIC-RELATED"/>
    <property type="match status" value="1"/>
</dbReference>
<comment type="caution">
    <text evidence="5">The sequence shown here is derived from an EMBL/GenBank/DDBJ whole genome shotgun (WGS) entry which is preliminary data.</text>
</comment>
<keyword evidence="2" id="KW-0934">Plastid</keyword>
<organism evidence="5 6">
    <name type="scientific">Prymnesium parvum</name>
    <name type="common">Toxic golden alga</name>
    <dbReference type="NCBI Taxonomy" id="97485"/>
    <lineage>
        <taxon>Eukaryota</taxon>
        <taxon>Haptista</taxon>
        <taxon>Haptophyta</taxon>
        <taxon>Prymnesiophyceae</taxon>
        <taxon>Prymnesiales</taxon>
        <taxon>Prymnesiaceae</taxon>
        <taxon>Prymnesium</taxon>
    </lineage>
</organism>
<evidence type="ECO:0000313" key="6">
    <source>
        <dbReference type="Proteomes" id="UP001515480"/>
    </source>
</evidence>
<dbReference type="InterPro" id="IPR006843">
    <property type="entry name" value="PAP/fibrillin_dom"/>
</dbReference>
<sequence>MWCLAGVLAAALIAPPLAPTARPCRPPRAHPSLSALSALEDSLLSCASGKEAIDLFKRLETAAPPPRDLLSSPEAAARLNGRWVLEATVAALDGTDDLALKGVEGAVNASGLVVPTDQSKKPVQQIDVKALRIGNEIELSLPLGIKATLRVAGSFRADARDGRRALVEFDSLDLFTPGGRRLVRAGFVFDVIRRLRPSLSEGEAGASWLQTTYLSDRLRLGRGNKGSIFVLSRSLDDGGPLSAWPL</sequence>
<protein>
    <recommendedName>
        <fullName evidence="4">Plastid lipid-associated protein/fibrillin conserved domain-containing protein</fullName>
    </recommendedName>
</protein>
<feature type="domain" description="Plastid lipid-associated protein/fibrillin conserved" evidence="4">
    <location>
        <begin position="51"/>
        <end position="232"/>
    </location>
</feature>
<feature type="chain" id="PRO_5044316353" description="Plastid lipid-associated protein/fibrillin conserved domain-containing protein" evidence="3">
    <location>
        <begin position="21"/>
        <end position="246"/>
    </location>
</feature>
<keyword evidence="3" id="KW-0732">Signal</keyword>
<evidence type="ECO:0000256" key="1">
    <source>
        <dbReference type="ARBA" id="ARBA00004474"/>
    </source>
</evidence>
<evidence type="ECO:0000259" key="4">
    <source>
        <dbReference type="Pfam" id="PF04755"/>
    </source>
</evidence>
<evidence type="ECO:0000256" key="3">
    <source>
        <dbReference type="SAM" id="SignalP"/>
    </source>
</evidence>
<accession>A0AB34IR83</accession>
<evidence type="ECO:0000313" key="5">
    <source>
        <dbReference type="EMBL" id="KAL1503964.1"/>
    </source>
</evidence>
<evidence type="ECO:0000256" key="2">
    <source>
        <dbReference type="ARBA" id="ARBA00022640"/>
    </source>
</evidence>
<gene>
    <name evidence="5" type="ORF">AB1Y20_010381</name>
</gene>
<dbReference type="InterPro" id="IPR039633">
    <property type="entry name" value="PAP"/>
</dbReference>
<dbReference type="EMBL" id="JBGBPQ010000020">
    <property type="protein sequence ID" value="KAL1503964.1"/>
    <property type="molecule type" value="Genomic_DNA"/>
</dbReference>
<name>A0AB34IR83_PRYPA</name>
<keyword evidence="6" id="KW-1185">Reference proteome</keyword>
<comment type="subcellular location">
    <subcellularLocation>
        <location evidence="1">Plastid</location>
    </subcellularLocation>
</comment>
<feature type="signal peptide" evidence="3">
    <location>
        <begin position="1"/>
        <end position="20"/>
    </location>
</feature>
<dbReference type="GO" id="GO:0009536">
    <property type="term" value="C:plastid"/>
    <property type="evidence" value="ECO:0007669"/>
    <property type="project" value="UniProtKB-SubCell"/>
</dbReference>
<dbReference type="Pfam" id="PF04755">
    <property type="entry name" value="PAP_fibrillin"/>
    <property type="match status" value="1"/>
</dbReference>
<proteinExistence type="predicted"/>
<dbReference type="AlphaFoldDB" id="A0AB34IR83"/>
<dbReference type="Proteomes" id="UP001515480">
    <property type="component" value="Unassembled WGS sequence"/>
</dbReference>
<reference evidence="5 6" key="1">
    <citation type="journal article" date="2024" name="Science">
        <title>Giant polyketide synthase enzymes in the biosynthesis of giant marine polyether toxins.</title>
        <authorList>
            <person name="Fallon T.R."/>
            <person name="Shende V.V."/>
            <person name="Wierzbicki I.H."/>
            <person name="Pendleton A.L."/>
            <person name="Watervoot N.F."/>
            <person name="Auber R.P."/>
            <person name="Gonzalez D.J."/>
            <person name="Wisecaver J.H."/>
            <person name="Moore B.S."/>
        </authorList>
    </citation>
    <scope>NUCLEOTIDE SEQUENCE [LARGE SCALE GENOMIC DNA]</scope>
    <source>
        <strain evidence="5 6">12B1</strain>
    </source>
</reference>